<dbReference type="AlphaFoldDB" id="A0A177NEN8"/>
<sequence length="489" mass="56248">MTRNDYFKPCDLVIYGALGDLSKRKLLISLYRLEKHDLLEADTRIIGVDRLDETSTSFIEIAQQSLQAFLNHEIDQNIWQRFSQRLSYLKIDLTQPEQYHLLHSVVDASSRVMVNYFAVSPFLFKNICKGLQSCGILNAESRMVMEKPIGYDLKSSKEINDVVADVFHEDQVYRIDHYLGKETVLNLLALRFANSLFYTSWNHNTIDHIQITVGEDIGIEGRWDYFDKTGQLRDMLQNHLLQILTFVTMEPPADLSAESIHMEKIKLLKALRPITYLNVEEKTVRGQYTAGYIKGQSVPGYLEEEGANTNSTTESFVAIRVDIDNWRWSGVPVYMRSGKRMPNKRTEIVINFKNLPHNIFKDSFHELPANKLVIHLQPNEGVDVMVLNKIPGIDGLIKLQQTKLDLSFSETFKKSRIFGGYEKLILEALRGNNTLFLSREEIEQAWTWVDSIQEAWQHNHTPPKPYPAGNWGPVASVALLARDGRAWEE</sequence>
<comment type="function">
    <text evidence="7">Catalyzes the oxidation of glucose 6-phosphate to 6-phosphogluconolactone.</text>
</comment>
<dbReference type="Proteomes" id="UP000078476">
    <property type="component" value="Unassembled WGS sequence"/>
</dbReference>
<keyword evidence="6 7" id="KW-0119">Carbohydrate metabolism</keyword>
<dbReference type="GO" id="GO:0006006">
    <property type="term" value="P:glucose metabolic process"/>
    <property type="evidence" value="ECO:0007669"/>
    <property type="project" value="UniProtKB-KW"/>
</dbReference>
<evidence type="ECO:0000256" key="5">
    <source>
        <dbReference type="ARBA" id="ARBA00023002"/>
    </source>
</evidence>
<evidence type="ECO:0000259" key="8">
    <source>
        <dbReference type="Pfam" id="PF00479"/>
    </source>
</evidence>
<gene>
    <name evidence="7" type="primary">zwf</name>
    <name evidence="10" type="ORF">A1359_08220</name>
</gene>
<feature type="binding site" evidence="7">
    <location>
        <position position="339"/>
    </location>
    <ligand>
        <name>substrate</name>
    </ligand>
</feature>
<dbReference type="InterPro" id="IPR019796">
    <property type="entry name" value="G6P_DH_AS"/>
</dbReference>
<dbReference type="PIRSF" id="PIRSF000110">
    <property type="entry name" value="G6PD"/>
    <property type="match status" value="1"/>
</dbReference>
<dbReference type="UniPathway" id="UPA00115">
    <property type="reaction ID" value="UER00408"/>
</dbReference>
<dbReference type="HAMAP" id="MF_00966">
    <property type="entry name" value="G6PD"/>
    <property type="match status" value="1"/>
</dbReference>
<keyword evidence="5 7" id="KW-0560">Oxidoreductase</keyword>
<evidence type="ECO:0000256" key="3">
    <source>
        <dbReference type="ARBA" id="ARBA00022526"/>
    </source>
</evidence>
<dbReference type="PRINTS" id="PR00079">
    <property type="entry name" value="G6PDHDRGNASE"/>
</dbReference>
<name>A0A177NEN8_9GAMM</name>
<dbReference type="PANTHER" id="PTHR23429:SF0">
    <property type="entry name" value="GLUCOSE-6-PHOSPHATE 1-DEHYDROGENASE"/>
    <property type="match status" value="1"/>
</dbReference>
<evidence type="ECO:0000256" key="2">
    <source>
        <dbReference type="ARBA" id="ARBA00009975"/>
    </source>
</evidence>
<dbReference type="Gene3D" id="3.40.50.720">
    <property type="entry name" value="NAD(P)-binding Rossmann-like Domain"/>
    <property type="match status" value="1"/>
</dbReference>
<dbReference type="EMBL" id="LUUI01000096">
    <property type="protein sequence ID" value="OAI16321.1"/>
    <property type="molecule type" value="Genomic_DNA"/>
</dbReference>
<dbReference type="InterPro" id="IPR036291">
    <property type="entry name" value="NAD(P)-bd_dom_sf"/>
</dbReference>
<organism evidence="10 11">
    <name type="scientific">Methylomonas lenta</name>
    <dbReference type="NCBI Taxonomy" id="980561"/>
    <lineage>
        <taxon>Bacteria</taxon>
        <taxon>Pseudomonadati</taxon>
        <taxon>Pseudomonadota</taxon>
        <taxon>Gammaproteobacteria</taxon>
        <taxon>Methylococcales</taxon>
        <taxon>Methylococcaceae</taxon>
        <taxon>Methylomonas</taxon>
    </lineage>
</organism>
<dbReference type="PROSITE" id="PS00069">
    <property type="entry name" value="G6P_DEHYDROGENASE"/>
    <property type="match status" value="1"/>
</dbReference>
<evidence type="ECO:0000256" key="4">
    <source>
        <dbReference type="ARBA" id="ARBA00022857"/>
    </source>
</evidence>
<evidence type="ECO:0000256" key="1">
    <source>
        <dbReference type="ARBA" id="ARBA00004937"/>
    </source>
</evidence>
<comment type="pathway">
    <text evidence="1 7">Carbohydrate degradation; pentose phosphate pathway; D-ribulose 5-phosphate from D-glucose 6-phosphate (oxidative stage): step 1/3.</text>
</comment>
<comment type="caution">
    <text evidence="10">The sequence shown here is derived from an EMBL/GenBank/DDBJ whole genome shotgun (WGS) entry which is preliminary data.</text>
</comment>
<evidence type="ECO:0000313" key="11">
    <source>
        <dbReference type="Proteomes" id="UP000078476"/>
    </source>
</evidence>
<reference evidence="10 11" key="1">
    <citation type="submission" date="2016-03" db="EMBL/GenBank/DDBJ databases">
        <authorList>
            <person name="Ploux O."/>
        </authorList>
    </citation>
    <scope>NUCLEOTIDE SEQUENCE [LARGE SCALE GENOMIC DNA]</scope>
    <source>
        <strain evidence="10 11">R-45370</strain>
    </source>
</reference>
<feature type="binding site" evidence="7">
    <location>
        <position position="234"/>
    </location>
    <ligand>
        <name>substrate</name>
    </ligand>
</feature>
<keyword evidence="3 7" id="KW-0313">Glucose metabolism</keyword>
<dbReference type="InterPro" id="IPR001282">
    <property type="entry name" value="G6P_DH"/>
</dbReference>
<proteinExistence type="inferred from homology"/>
<dbReference type="OrthoDB" id="9802739at2"/>
<dbReference type="FunFam" id="3.30.360.10:FF:000011">
    <property type="entry name" value="Glucose-6-phosphate 1-dehydrogenase"/>
    <property type="match status" value="1"/>
</dbReference>
<feature type="binding site" evidence="7">
    <location>
        <begin position="92"/>
        <end position="93"/>
    </location>
    <ligand>
        <name>NADP(+)</name>
        <dbReference type="ChEBI" id="CHEBI:58349"/>
    </ligand>
</feature>
<keyword evidence="11" id="KW-1185">Reference proteome</keyword>
<dbReference type="STRING" id="980561.A1359_08220"/>
<dbReference type="InterPro" id="IPR022675">
    <property type="entry name" value="G6P_DH_C"/>
</dbReference>
<dbReference type="PANTHER" id="PTHR23429">
    <property type="entry name" value="GLUCOSE-6-PHOSPHATE 1-DEHYDROGENASE G6PD"/>
    <property type="match status" value="1"/>
</dbReference>
<dbReference type="GO" id="GO:0004345">
    <property type="term" value="F:glucose-6-phosphate dehydrogenase activity"/>
    <property type="evidence" value="ECO:0007669"/>
    <property type="project" value="UniProtKB-UniRule"/>
</dbReference>
<dbReference type="SUPFAM" id="SSF55347">
    <property type="entry name" value="Glyceraldehyde-3-phosphate dehydrogenase-like, C-terminal domain"/>
    <property type="match status" value="1"/>
</dbReference>
<keyword evidence="4 7" id="KW-0521">NADP</keyword>
<feature type="binding site" evidence="7">
    <location>
        <position position="181"/>
    </location>
    <ligand>
        <name>substrate</name>
    </ligand>
</feature>
<accession>A0A177NEN8</accession>
<dbReference type="Pfam" id="PF00479">
    <property type="entry name" value="G6PD_N"/>
    <property type="match status" value="1"/>
</dbReference>
<dbReference type="EC" id="1.1.1.49" evidence="7"/>
<dbReference type="NCBIfam" id="TIGR00871">
    <property type="entry name" value="zwf"/>
    <property type="match status" value="1"/>
</dbReference>
<dbReference type="RefSeq" id="WP_066981423.1">
    <property type="nucleotide sequence ID" value="NZ_LUUI01000096.1"/>
</dbReference>
<feature type="domain" description="Glucose-6-phosphate dehydrogenase NAD-binding" evidence="8">
    <location>
        <begin position="13"/>
        <end position="186"/>
    </location>
</feature>
<dbReference type="Pfam" id="PF02781">
    <property type="entry name" value="G6PD_C"/>
    <property type="match status" value="1"/>
</dbReference>
<evidence type="ECO:0000259" key="9">
    <source>
        <dbReference type="Pfam" id="PF02781"/>
    </source>
</evidence>
<dbReference type="GO" id="GO:0005829">
    <property type="term" value="C:cytosol"/>
    <property type="evidence" value="ECO:0007669"/>
    <property type="project" value="TreeGrafter"/>
</dbReference>
<dbReference type="Gene3D" id="3.30.360.10">
    <property type="entry name" value="Dihydrodipicolinate Reductase, domain 2"/>
    <property type="match status" value="1"/>
</dbReference>
<feature type="binding site" evidence="7">
    <location>
        <position position="50"/>
    </location>
    <ligand>
        <name>NADP(+)</name>
        <dbReference type="ChEBI" id="CHEBI:58349"/>
    </ligand>
</feature>
<feature type="binding site" evidence="7">
    <location>
        <position position="215"/>
    </location>
    <ligand>
        <name>substrate</name>
    </ligand>
</feature>
<comment type="caution">
    <text evidence="7">Lacks conserved residue(s) required for the propagation of feature annotation.</text>
</comment>
<dbReference type="GO" id="GO:0009051">
    <property type="term" value="P:pentose-phosphate shunt, oxidative branch"/>
    <property type="evidence" value="ECO:0007669"/>
    <property type="project" value="TreeGrafter"/>
</dbReference>
<feature type="active site" description="Proton acceptor" evidence="7">
    <location>
        <position position="239"/>
    </location>
</feature>
<feature type="binding site" evidence="7">
    <location>
        <position position="177"/>
    </location>
    <ligand>
        <name>substrate</name>
    </ligand>
</feature>
<feature type="binding site" evidence="7">
    <location>
        <position position="147"/>
    </location>
    <ligand>
        <name>NADP(+)</name>
        <dbReference type="ChEBI" id="CHEBI:58349"/>
    </ligand>
</feature>
<evidence type="ECO:0000313" key="10">
    <source>
        <dbReference type="EMBL" id="OAI16321.1"/>
    </source>
</evidence>
<evidence type="ECO:0000256" key="6">
    <source>
        <dbReference type="ARBA" id="ARBA00023277"/>
    </source>
</evidence>
<dbReference type="InterPro" id="IPR022674">
    <property type="entry name" value="G6P_DH_NAD-bd"/>
</dbReference>
<comment type="catalytic activity">
    <reaction evidence="7">
        <text>D-glucose 6-phosphate + NADP(+) = 6-phospho-D-glucono-1,5-lactone + NADPH + H(+)</text>
        <dbReference type="Rhea" id="RHEA:15841"/>
        <dbReference type="ChEBI" id="CHEBI:15378"/>
        <dbReference type="ChEBI" id="CHEBI:57783"/>
        <dbReference type="ChEBI" id="CHEBI:57955"/>
        <dbReference type="ChEBI" id="CHEBI:58349"/>
        <dbReference type="ChEBI" id="CHEBI:61548"/>
        <dbReference type="EC" id="1.1.1.49"/>
    </reaction>
</comment>
<feature type="domain" description="Glucose-6-phosphate dehydrogenase C-terminal" evidence="9">
    <location>
        <begin position="188"/>
        <end position="488"/>
    </location>
</feature>
<feature type="binding site" evidence="7">
    <location>
        <position position="344"/>
    </location>
    <ligand>
        <name>substrate</name>
    </ligand>
</feature>
<protein>
    <recommendedName>
        <fullName evidence="7">Glucose-6-phosphate 1-dehydrogenase</fullName>
        <shortName evidence="7">G6PD</shortName>
        <ecNumber evidence="7">1.1.1.49</ecNumber>
    </recommendedName>
</protein>
<dbReference type="GO" id="GO:0050661">
    <property type="term" value="F:NADP binding"/>
    <property type="evidence" value="ECO:0007669"/>
    <property type="project" value="UniProtKB-UniRule"/>
</dbReference>
<dbReference type="SUPFAM" id="SSF51735">
    <property type="entry name" value="NAD(P)-binding Rossmann-fold domains"/>
    <property type="match status" value="1"/>
</dbReference>
<comment type="similarity">
    <text evidence="2 7">Belongs to the glucose-6-phosphate dehydrogenase family.</text>
</comment>
<evidence type="ECO:0000256" key="7">
    <source>
        <dbReference type="HAMAP-Rule" id="MF_00966"/>
    </source>
</evidence>